<feature type="compositionally biased region" description="Basic residues" evidence="7">
    <location>
        <begin position="416"/>
        <end position="426"/>
    </location>
</feature>
<dbReference type="InterPro" id="IPR016197">
    <property type="entry name" value="Chromo-like_dom_sf"/>
</dbReference>
<dbReference type="EMBL" id="CAKKNE010000004">
    <property type="protein sequence ID" value="CAH0373451.1"/>
    <property type="molecule type" value="Genomic_DNA"/>
</dbReference>
<evidence type="ECO:0000256" key="1">
    <source>
        <dbReference type="ARBA" id="ARBA00022603"/>
    </source>
</evidence>
<dbReference type="Gene3D" id="2.170.270.10">
    <property type="entry name" value="SET domain"/>
    <property type="match status" value="1"/>
</dbReference>
<evidence type="ECO:0000256" key="5">
    <source>
        <dbReference type="ARBA" id="ARBA00022771"/>
    </source>
</evidence>
<evidence type="ECO:0000259" key="8">
    <source>
        <dbReference type="PROSITE" id="PS50280"/>
    </source>
</evidence>
<evidence type="ECO:0000256" key="4">
    <source>
        <dbReference type="ARBA" id="ARBA00022723"/>
    </source>
</evidence>
<dbReference type="InterPro" id="IPR001214">
    <property type="entry name" value="SET_dom"/>
</dbReference>
<feature type="region of interest" description="Disordered" evidence="7">
    <location>
        <begin position="1538"/>
        <end position="1591"/>
    </location>
</feature>
<evidence type="ECO:0000256" key="2">
    <source>
        <dbReference type="ARBA" id="ARBA00022679"/>
    </source>
</evidence>
<evidence type="ECO:0000259" key="10">
    <source>
        <dbReference type="PROSITE" id="PS51050"/>
    </source>
</evidence>
<keyword evidence="2" id="KW-0808">Transferase</keyword>
<keyword evidence="3" id="KW-0949">S-adenosyl-L-methionine</keyword>
<feature type="region of interest" description="Disordered" evidence="7">
    <location>
        <begin position="251"/>
        <end position="349"/>
    </location>
</feature>
<feature type="compositionally biased region" description="Low complexity" evidence="7">
    <location>
        <begin position="10"/>
        <end position="46"/>
    </location>
</feature>
<dbReference type="SUPFAM" id="SSF82199">
    <property type="entry name" value="SET domain"/>
    <property type="match status" value="1"/>
</dbReference>
<evidence type="ECO:0000259" key="9">
    <source>
        <dbReference type="PROSITE" id="PS50868"/>
    </source>
</evidence>
<dbReference type="GO" id="GO:0008270">
    <property type="term" value="F:zinc ion binding"/>
    <property type="evidence" value="ECO:0007669"/>
    <property type="project" value="UniProtKB-KW"/>
</dbReference>
<keyword evidence="5" id="KW-0863">Zinc-finger</keyword>
<comment type="caution">
    <text evidence="11">The sequence shown here is derived from an EMBL/GenBank/DDBJ whole genome shotgun (WGS) entry which is preliminary data.</text>
</comment>
<feature type="compositionally biased region" description="Basic residues" evidence="7">
    <location>
        <begin position="255"/>
        <end position="270"/>
    </location>
</feature>
<dbReference type="Proteomes" id="UP000789595">
    <property type="component" value="Unassembled WGS sequence"/>
</dbReference>
<feature type="compositionally biased region" description="Low complexity" evidence="7">
    <location>
        <begin position="277"/>
        <end position="291"/>
    </location>
</feature>
<feature type="domain" description="Post-SET" evidence="9">
    <location>
        <begin position="934"/>
        <end position="950"/>
    </location>
</feature>
<dbReference type="InterPro" id="IPR045606">
    <property type="entry name" value="ATXR3_C"/>
</dbReference>
<dbReference type="GO" id="GO:0008168">
    <property type="term" value="F:methyltransferase activity"/>
    <property type="evidence" value="ECO:0007669"/>
    <property type="project" value="UniProtKB-KW"/>
</dbReference>
<dbReference type="PROSITE" id="PS51050">
    <property type="entry name" value="ZF_CW"/>
    <property type="match status" value="1"/>
</dbReference>
<protein>
    <recommendedName>
        <fullName evidence="13">CW-type domain-containing protein</fullName>
    </recommendedName>
</protein>
<evidence type="ECO:0000313" key="12">
    <source>
        <dbReference type="Proteomes" id="UP000789595"/>
    </source>
</evidence>
<feature type="compositionally biased region" description="Pro residues" evidence="7">
    <location>
        <begin position="69"/>
        <end position="78"/>
    </location>
</feature>
<dbReference type="Gene3D" id="2.30.30.140">
    <property type="match status" value="1"/>
</dbReference>
<dbReference type="SMART" id="SM00317">
    <property type="entry name" value="SET"/>
    <property type="match status" value="1"/>
</dbReference>
<dbReference type="PROSITE" id="PS50280">
    <property type="entry name" value="SET"/>
    <property type="match status" value="1"/>
</dbReference>
<evidence type="ECO:0000256" key="3">
    <source>
        <dbReference type="ARBA" id="ARBA00022691"/>
    </source>
</evidence>
<feature type="region of interest" description="Disordered" evidence="7">
    <location>
        <begin position="1"/>
        <end position="114"/>
    </location>
</feature>
<dbReference type="Pfam" id="PF19633">
    <property type="entry name" value="SDG2_C"/>
    <property type="match status" value="1"/>
</dbReference>
<sequence length="1591" mass="170458">MEATPPVPATTPAAEPPAASNACAAPVTQPPADAAPAPGGAARQATLDSFFRKPSPPAAPALAASPPAANEPPAPPAAAAPAEAPEVPKAPPPASTPPPAATMTAPPAAPAAPAARAPAAAPPTVVVAAAVPPASIADYVAAAAPPAPPAPAAMDVDAPAPAWRTAGHPLVGREIVRLVEGGPAYSEGRVVGWLSAAESDFLDAANRPAALFHVAYRNGELAGDEEDLEEYEVEASLKAVFDEQQVARAVQAARAARKPAAKASKPKPRRPSPPPAAAAAAPAPAAAPAQTRPERAPAPGPAPAAKPRSPRSAVTDKAELERRMARDGWTMKRKVTPMGPITGTPRYYKPGDDVAYAGLPAVARAYYPDLIVGGVPGWTAPKPKPPKPPPVAASVGLATPAGAPAASAPAVEVQPPKKKAPKRKRPTRDPAAPLRRSKRDPTKASEEKLSTCQGQDTAEALARALDEAALLAGDKAPQIEKLAEKARRKYYDRPEKLRIEAARVAAQNAARKGGRVDRNERHGIGVTVALCDWARASQDLETILETTVSEDFEKRRDLAHYEAGHEAMKTFATKALGDALHQPVARTAHKPHILHEPLRSYETLSTYIPFPGADEREIATAQRLLKVSTEPGLVAAAYAVDDDAIGEKWRLERAVQQDESHARVVINGVSDRLCTAVVARVCGEVNEQYDPLVLGVDVQEVPGLGLDCYCRRTVQLSCEWCGVEGGKDAARKSLAPYLRDLSEKERTPSFLTHAARRLWHEKEDAVSGAVLAASSFLGSDAWFKARPKGTAVVASKALEANLYVCDYLGDVYPPYRWLEKLASTQAVRRLALGQQYADAVPPPEAFHNIALERPQQDPLGYALLWVDAGGRNASFASSLSHDCDGNVATSVRVDAEGNLGVALHTTRPIKAGEELAFDYAACTSSEREWRSSAREAICLCGAPSCRGSFVELVAADELQQCLKRAHNPLDAVALLLRACLPSQSTDYTKTLEQHGFKRAFFDCIDDHTPPVWLERYVAELISFLEFERGQLPYALLRYYGRDKEGENGSAAAVRARLVLEQRVQSLACAVSVARRVQRLTRETGEPLRMASSEEAAAVLRQRLLKLAVFAQRCSDLKLREALRSAHVPENATRRTCRDAMLACRTALLAYAADAPPPVAEEKKTKRLKTEDDPGLRLRQSALCAADALLLAAHTHTFVKVSRRGTATAPGVEVIRDDVGKFPCKSCDTKAPLYSDAVRTQPQDVLRVQERTYGPLAEVEALIRWHDADALADPDLGAGLLAVKDLRGCALLPDAADILEACRGGYDATLQRQLADALEDPVRRNRPWPDDVSRCFFPATIVDEWWGAPSLDAALESCAAAVLDVVKTLRNVTGSLESEIESAASSPTTQSEDPGDGALADALPDKPPSRWVACDLCEKWRRVPWHASIEIDENTSFKCADQVQWGVVPDEASCDIPEPSFGEDDVVFDCSSLPDAAIVEGAKVDARCGQTGCWFDARVISVERNDEGKAVKVGLHFVGWHKKFDEVYELPRDSEKLAPHRTFSSHNPTAKRIARGQAAVPSKQKKRKRSSGGATRKAAPSVTQGTRRRPAK</sequence>
<reference evidence="11" key="1">
    <citation type="submission" date="2021-11" db="EMBL/GenBank/DDBJ databases">
        <authorList>
            <consortium name="Genoscope - CEA"/>
            <person name="William W."/>
        </authorList>
    </citation>
    <scope>NUCLEOTIDE SEQUENCE</scope>
</reference>
<evidence type="ECO:0000256" key="7">
    <source>
        <dbReference type="SAM" id="MobiDB-lite"/>
    </source>
</evidence>
<dbReference type="InterPro" id="IPR011124">
    <property type="entry name" value="Znf_CW"/>
</dbReference>
<accession>A0A8J2X3W7</accession>
<keyword evidence="4" id="KW-0479">Metal-binding</keyword>
<feature type="region of interest" description="Disordered" evidence="7">
    <location>
        <begin position="1377"/>
        <end position="1403"/>
    </location>
</feature>
<dbReference type="PROSITE" id="PS50868">
    <property type="entry name" value="POST_SET"/>
    <property type="match status" value="1"/>
</dbReference>
<dbReference type="Pfam" id="PF07496">
    <property type="entry name" value="zf-CW"/>
    <property type="match status" value="1"/>
</dbReference>
<name>A0A8J2X3W7_9STRA</name>
<keyword evidence="6" id="KW-0862">Zinc</keyword>
<gene>
    <name evidence="11" type="ORF">PECAL_4P06490</name>
</gene>
<dbReference type="InterPro" id="IPR003616">
    <property type="entry name" value="Post-SET_dom"/>
</dbReference>
<feature type="compositionally biased region" description="Pro residues" evidence="7">
    <location>
        <begin position="88"/>
        <end position="100"/>
    </location>
</feature>
<dbReference type="GO" id="GO:0032259">
    <property type="term" value="P:methylation"/>
    <property type="evidence" value="ECO:0007669"/>
    <property type="project" value="UniProtKB-KW"/>
</dbReference>
<evidence type="ECO:0000256" key="6">
    <source>
        <dbReference type="ARBA" id="ARBA00022833"/>
    </source>
</evidence>
<dbReference type="Gene3D" id="3.30.40.100">
    <property type="match status" value="1"/>
</dbReference>
<dbReference type="PANTHER" id="PTHR46655">
    <property type="entry name" value="HISTONE-LYSINE N-METHYLTRANSFERASE ATXR3"/>
    <property type="match status" value="1"/>
</dbReference>
<dbReference type="PANTHER" id="PTHR46655:SF1">
    <property type="entry name" value="HISTONE-LYSINE N-METHYLTRANSFERASE ATXR3"/>
    <property type="match status" value="1"/>
</dbReference>
<feature type="compositionally biased region" description="Basic and acidic residues" evidence="7">
    <location>
        <begin position="314"/>
        <end position="330"/>
    </location>
</feature>
<keyword evidence="1" id="KW-0489">Methyltransferase</keyword>
<dbReference type="OrthoDB" id="308383at2759"/>
<dbReference type="SUPFAM" id="SSF54160">
    <property type="entry name" value="Chromo domain-like"/>
    <property type="match status" value="1"/>
</dbReference>
<evidence type="ECO:0008006" key="13">
    <source>
        <dbReference type="Google" id="ProtNLM"/>
    </source>
</evidence>
<feature type="domain" description="SET" evidence="8">
    <location>
        <begin position="767"/>
        <end position="920"/>
    </location>
</feature>
<evidence type="ECO:0000313" key="11">
    <source>
        <dbReference type="EMBL" id="CAH0373451.1"/>
    </source>
</evidence>
<feature type="region of interest" description="Disordered" evidence="7">
    <location>
        <begin position="379"/>
        <end position="455"/>
    </location>
</feature>
<proteinExistence type="predicted"/>
<dbReference type="InterPro" id="IPR046341">
    <property type="entry name" value="SET_dom_sf"/>
</dbReference>
<feature type="compositionally biased region" description="Low complexity" evidence="7">
    <location>
        <begin position="398"/>
        <end position="410"/>
    </location>
</feature>
<feature type="domain" description="CW-type" evidence="10">
    <location>
        <begin position="1404"/>
        <end position="1461"/>
    </location>
</feature>
<feature type="compositionally biased region" description="Basic and acidic residues" evidence="7">
    <location>
        <begin position="439"/>
        <end position="449"/>
    </location>
</feature>
<dbReference type="Pfam" id="PF00856">
    <property type="entry name" value="SET"/>
    <property type="match status" value="1"/>
</dbReference>
<organism evidence="11 12">
    <name type="scientific">Pelagomonas calceolata</name>
    <dbReference type="NCBI Taxonomy" id="35677"/>
    <lineage>
        <taxon>Eukaryota</taxon>
        <taxon>Sar</taxon>
        <taxon>Stramenopiles</taxon>
        <taxon>Ochrophyta</taxon>
        <taxon>Pelagophyceae</taxon>
        <taxon>Pelagomonadales</taxon>
        <taxon>Pelagomonadaceae</taxon>
        <taxon>Pelagomonas</taxon>
    </lineage>
</organism>
<feature type="compositionally biased region" description="Pro residues" evidence="7">
    <location>
        <begin position="382"/>
        <end position="391"/>
    </location>
</feature>
<keyword evidence="12" id="KW-1185">Reference proteome</keyword>
<feature type="compositionally biased region" description="Low complexity" evidence="7">
    <location>
        <begin position="101"/>
        <end position="114"/>
    </location>
</feature>